<dbReference type="Proteomes" id="UP000320338">
    <property type="component" value="Unassembled WGS sequence"/>
</dbReference>
<organism evidence="2 3">
    <name type="scientific">Pseudonocardia hydrocarbonoxydans</name>
    <dbReference type="NCBI Taxonomy" id="76726"/>
    <lineage>
        <taxon>Bacteria</taxon>
        <taxon>Bacillati</taxon>
        <taxon>Actinomycetota</taxon>
        <taxon>Actinomycetes</taxon>
        <taxon>Pseudonocardiales</taxon>
        <taxon>Pseudonocardiaceae</taxon>
        <taxon>Pseudonocardia</taxon>
    </lineage>
</organism>
<reference evidence="2 3" key="1">
    <citation type="submission" date="2019-06" db="EMBL/GenBank/DDBJ databases">
        <title>Whole genome shotgun sequence of Pseudonocardia hydrocarbonoxydans NBRC 14498.</title>
        <authorList>
            <person name="Hosoyama A."/>
            <person name="Uohara A."/>
            <person name="Ohji S."/>
            <person name="Ichikawa N."/>
        </authorList>
    </citation>
    <scope>NUCLEOTIDE SEQUENCE [LARGE SCALE GENOMIC DNA]</scope>
    <source>
        <strain evidence="2 3">NBRC 14498</strain>
    </source>
</reference>
<protein>
    <recommendedName>
        <fullName evidence="1">N-acetyltransferase domain-containing protein</fullName>
    </recommendedName>
</protein>
<dbReference type="InterPro" id="IPR016181">
    <property type="entry name" value="Acyl_CoA_acyltransferase"/>
</dbReference>
<comment type="caution">
    <text evidence="2">The sequence shown here is derived from an EMBL/GenBank/DDBJ whole genome shotgun (WGS) entry which is preliminary data.</text>
</comment>
<dbReference type="InterPro" id="IPR050276">
    <property type="entry name" value="MshD_Acetyltransferase"/>
</dbReference>
<keyword evidence="3" id="KW-1185">Reference proteome</keyword>
<dbReference type="InterPro" id="IPR000182">
    <property type="entry name" value="GNAT_dom"/>
</dbReference>
<gene>
    <name evidence="2" type="ORF">PHY01_20470</name>
</gene>
<accession>A0A4Y3WLX6</accession>
<evidence type="ECO:0000259" key="1">
    <source>
        <dbReference type="PROSITE" id="PS51186"/>
    </source>
</evidence>
<proteinExistence type="predicted"/>
<feature type="domain" description="N-acetyltransferase" evidence="1">
    <location>
        <begin position="65"/>
        <end position="274"/>
    </location>
</feature>
<dbReference type="Pfam" id="PF00583">
    <property type="entry name" value="Acetyltransf_1"/>
    <property type="match status" value="1"/>
</dbReference>
<dbReference type="PROSITE" id="PS51186">
    <property type="entry name" value="GNAT"/>
    <property type="match status" value="1"/>
</dbReference>
<dbReference type="SUPFAM" id="SSF55729">
    <property type="entry name" value="Acyl-CoA N-acyltransferases (Nat)"/>
    <property type="match status" value="1"/>
</dbReference>
<dbReference type="PANTHER" id="PTHR43617">
    <property type="entry name" value="L-AMINO ACID N-ACETYLTRANSFERASE"/>
    <property type="match status" value="1"/>
</dbReference>
<dbReference type="GO" id="GO:0016747">
    <property type="term" value="F:acyltransferase activity, transferring groups other than amino-acyl groups"/>
    <property type="evidence" value="ECO:0007669"/>
    <property type="project" value="InterPro"/>
</dbReference>
<sequence>MAAWLTPAAAAMSRTVVRAHPRSRRHRIAPSSRSSRFPMAARYRCLTVWFNRMVKNSATLRPMSPQVRPYRESDLAALRELFVRAGEGAPTASLWGHPPSEAAIYLDPYVEHVPGSLLVADDGGTLVGYLTGCPDPSRMPGEGERMERAVREHRLYARARPAAFLARAVLDQVRGGLRQEARAGELADPRWPAHLHVNLLGSAQGRGVGSALLRSWLDRLRAAGSPGCHLQTLVENDRAVRFFTRHGFVAHGPTPPVPGLRGPGGGRLHQQTMVWSR</sequence>
<dbReference type="EMBL" id="BJNG01000016">
    <property type="protein sequence ID" value="GEC19764.1"/>
    <property type="molecule type" value="Genomic_DNA"/>
</dbReference>
<evidence type="ECO:0000313" key="3">
    <source>
        <dbReference type="Proteomes" id="UP000320338"/>
    </source>
</evidence>
<dbReference type="Gene3D" id="3.40.630.30">
    <property type="match status" value="1"/>
</dbReference>
<evidence type="ECO:0000313" key="2">
    <source>
        <dbReference type="EMBL" id="GEC19764.1"/>
    </source>
</evidence>
<dbReference type="AlphaFoldDB" id="A0A4Y3WLX6"/>
<name>A0A4Y3WLX6_9PSEU</name>